<dbReference type="Proteomes" id="UP001153365">
    <property type="component" value="Unassembled WGS sequence"/>
</dbReference>
<feature type="compositionally biased region" description="Polar residues" evidence="1">
    <location>
        <begin position="117"/>
        <end position="132"/>
    </location>
</feature>
<gene>
    <name evidence="2" type="ORF">PPACK8108_LOCUS2120</name>
</gene>
<evidence type="ECO:0000256" key="1">
    <source>
        <dbReference type="SAM" id="MobiDB-lite"/>
    </source>
</evidence>
<accession>A0AAV0AL56</accession>
<feature type="region of interest" description="Disordered" evidence="1">
    <location>
        <begin position="110"/>
        <end position="132"/>
    </location>
</feature>
<dbReference type="EMBL" id="CALTRL010000364">
    <property type="protein sequence ID" value="CAH7667697.1"/>
    <property type="molecule type" value="Genomic_DNA"/>
</dbReference>
<comment type="caution">
    <text evidence="2">The sequence shown here is derived from an EMBL/GenBank/DDBJ whole genome shotgun (WGS) entry which is preliminary data.</text>
</comment>
<sequence>MEEVLVEQSVISNGEVTAKGVLFALKNIKSASDWEAPILLSILHSNKFFNIKTKLTAKTSLQSSSQVLSARKNLLLLDEVTGGSCWIFAGFKDKGVAVEGNGWHHWKEEQKLGGGAHQSQSDWSKTTGAMGL</sequence>
<proteinExistence type="predicted"/>
<protein>
    <submittedName>
        <fullName evidence="2">Uncharacterized protein</fullName>
    </submittedName>
</protein>
<name>A0AAV0AL56_PHAPC</name>
<keyword evidence="3" id="KW-1185">Reference proteome</keyword>
<organism evidence="2 3">
    <name type="scientific">Phakopsora pachyrhizi</name>
    <name type="common">Asian soybean rust disease fungus</name>
    <dbReference type="NCBI Taxonomy" id="170000"/>
    <lineage>
        <taxon>Eukaryota</taxon>
        <taxon>Fungi</taxon>
        <taxon>Dikarya</taxon>
        <taxon>Basidiomycota</taxon>
        <taxon>Pucciniomycotina</taxon>
        <taxon>Pucciniomycetes</taxon>
        <taxon>Pucciniales</taxon>
        <taxon>Phakopsoraceae</taxon>
        <taxon>Phakopsora</taxon>
    </lineage>
</organism>
<reference evidence="2" key="1">
    <citation type="submission" date="2022-06" db="EMBL/GenBank/DDBJ databases">
        <authorList>
            <consortium name="SYNGENTA / RWTH Aachen University"/>
        </authorList>
    </citation>
    <scope>NUCLEOTIDE SEQUENCE</scope>
</reference>
<evidence type="ECO:0000313" key="2">
    <source>
        <dbReference type="EMBL" id="CAH7667697.1"/>
    </source>
</evidence>
<dbReference type="AlphaFoldDB" id="A0AAV0AL56"/>
<evidence type="ECO:0000313" key="3">
    <source>
        <dbReference type="Proteomes" id="UP001153365"/>
    </source>
</evidence>